<dbReference type="EC" id="3.1.1.-" evidence="4"/>
<dbReference type="InterPro" id="IPR002018">
    <property type="entry name" value="CarbesteraseB"/>
</dbReference>
<accession>A0ABS4U5E2</accession>
<feature type="region of interest" description="Disordered" evidence="2">
    <location>
        <begin position="1"/>
        <end position="65"/>
    </location>
</feature>
<protein>
    <submittedName>
        <fullName evidence="4">Para-nitrobenzyl esterase</fullName>
        <ecNumber evidence="4">3.1.1.-</ecNumber>
    </submittedName>
</protein>
<evidence type="ECO:0000256" key="1">
    <source>
        <dbReference type="ARBA" id="ARBA00022801"/>
    </source>
</evidence>
<dbReference type="Pfam" id="PF00135">
    <property type="entry name" value="COesterase"/>
    <property type="match status" value="1"/>
</dbReference>
<organism evidence="4 5">
    <name type="scientific">Corynebacterium freneyi</name>
    <dbReference type="NCBI Taxonomy" id="134034"/>
    <lineage>
        <taxon>Bacteria</taxon>
        <taxon>Bacillati</taxon>
        <taxon>Actinomycetota</taxon>
        <taxon>Actinomycetes</taxon>
        <taxon>Mycobacteriales</taxon>
        <taxon>Corynebacteriaceae</taxon>
        <taxon>Corynebacterium</taxon>
    </lineage>
</organism>
<evidence type="ECO:0000313" key="5">
    <source>
        <dbReference type="Proteomes" id="UP001519305"/>
    </source>
</evidence>
<keyword evidence="5" id="KW-1185">Reference proteome</keyword>
<dbReference type="PANTHER" id="PTHR43918:SF4">
    <property type="entry name" value="CARBOXYLIC ESTER HYDROLASE"/>
    <property type="match status" value="1"/>
</dbReference>
<dbReference type="InterPro" id="IPR050654">
    <property type="entry name" value="AChE-related_enzymes"/>
</dbReference>
<feature type="domain" description="Carboxylesterase type B" evidence="3">
    <location>
        <begin position="67"/>
        <end position="272"/>
    </location>
</feature>
<reference evidence="4 5" key="1">
    <citation type="submission" date="2021-03" db="EMBL/GenBank/DDBJ databases">
        <title>Sequencing the genomes of 1000 actinobacteria strains.</title>
        <authorList>
            <person name="Klenk H.-P."/>
        </authorList>
    </citation>
    <scope>NUCLEOTIDE SEQUENCE [LARGE SCALE GENOMIC DNA]</scope>
    <source>
        <strain evidence="4 5">DSM 44506</strain>
    </source>
</reference>
<evidence type="ECO:0000256" key="2">
    <source>
        <dbReference type="SAM" id="MobiDB-lite"/>
    </source>
</evidence>
<dbReference type="Gene3D" id="3.40.50.1820">
    <property type="entry name" value="alpha/beta hydrolase"/>
    <property type="match status" value="1"/>
</dbReference>
<name>A0ABS4U5E2_9CORY</name>
<proteinExistence type="predicted"/>
<dbReference type="GO" id="GO:0016787">
    <property type="term" value="F:hydrolase activity"/>
    <property type="evidence" value="ECO:0007669"/>
    <property type="project" value="UniProtKB-KW"/>
</dbReference>
<sequence length="531" mass="57025">MTKPTEEQPPHPKRVFDDDAYRNEAFRYTGDDGERTTPASETTADVTEAQQRRPHPAPSAGAPRWYAPAGVVQGFRAPVAEKPDAEVLRATGIPYAYANRHEVPQPLTELPDGIVVADRPGPTCPQRPSPAAKKIAPHARPRHHDEHCQHLALTIPDGTSPDAKLPVMVWIHGGANISGGGDLPRFDPSQMAADNNVIVASITFRLGAYGFLGGGDDRADGVPPANLGLMDIRSGLEWIRANISAFGGDPDQITMFGQSAGADLILALMVVAGADKLEASGPGRRDVDKPYAPPFRRAILQSLPFGFLGGRTPMYDAMVAAAGPIDRATSHDDIAAAEVRATEAARSFKNGQAMPWGVRYGAAPLPDESLFDACLDAIAGDIDILLGHTPRESALFLHDAPEVARLKKVPVAGGPVFEGILRAVTKKTYGGSSAFAEKWAAAGGKALHYTLTWGAKRSKYRSAHTCDLPLLFGDESAWRDSILLEDQMWTDVRRDRKSMQAMWTQFAKTGGIAQVLLDAAPFLTVEKVEAT</sequence>
<dbReference type="InterPro" id="IPR029058">
    <property type="entry name" value="AB_hydrolase_fold"/>
</dbReference>
<dbReference type="RefSeq" id="WP_209652135.1">
    <property type="nucleotide sequence ID" value="NZ_CP047357.1"/>
</dbReference>
<evidence type="ECO:0000313" key="4">
    <source>
        <dbReference type="EMBL" id="MBP2331876.1"/>
    </source>
</evidence>
<dbReference type="Proteomes" id="UP001519305">
    <property type="component" value="Unassembled WGS sequence"/>
</dbReference>
<dbReference type="EMBL" id="JAGINY010000001">
    <property type="protein sequence ID" value="MBP2331876.1"/>
    <property type="molecule type" value="Genomic_DNA"/>
</dbReference>
<evidence type="ECO:0000259" key="3">
    <source>
        <dbReference type="Pfam" id="PF00135"/>
    </source>
</evidence>
<feature type="compositionally biased region" description="Polar residues" evidence="2">
    <location>
        <begin position="37"/>
        <end position="49"/>
    </location>
</feature>
<feature type="compositionally biased region" description="Basic and acidic residues" evidence="2">
    <location>
        <begin position="1"/>
        <end position="35"/>
    </location>
</feature>
<comment type="caution">
    <text evidence="4">The sequence shown here is derived from an EMBL/GenBank/DDBJ whole genome shotgun (WGS) entry which is preliminary data.</text>
</comment>
<dbReference type="SUPFAM" id="SSF53474">
    <property type="entry name" value="alpha/beta-Hydrolases"/>
    <property type="match status" value="1"/>
</dbReference>
<gene>
    <name evidence="4" type="ORF">JOF33_000575</name>
</gene>
<dbReference type="PANTHER" id="PTHR43918">
    <property type="entry name" value="ACETYLCHOLINESTERASE"/>
    <property type="match status" value="1"/>
</dbReference>
<keyword evidence="1 4" id="KW-0378">Hydrolase</keyword>